<evidence type="ECO:0000313" key="2">
    <source>
        <dbReference type="EMBL" id="MBP2452388.1"/>
    </source>
</evidence>
<proteinExistence type="predicted"/>
<gene>
    <name evidence="2" type="ORF">JOF57_002301</name>
</gene>
<reference evidence="2 3" key="1">
    <citation type="submission" date="2021-03" db="EMBL/GenBank/DDBJ databases">
        <title>Sequencing the genomes of 1000 actinobacteria strains.</title>
        <authorList>
            <person name="Klenk H.-P."/>
        </authorList>
    </citation>
    <scope>NUCLEOTIDE SEQUENCE [LARGE SCALE GENOMIC DNA]</scope>
    <source>
        <strain evidence="2 3">DSM 46713</strain>
    </source>
</reference>
<keyword evidence="3" id="KW-1185">Reference proteome</keyword>
<name>A0ABS4ZSD9_9MYCO</name>
<dbReference type="RefSeq" id="WP_209916509.1">
    <property type="nucleotide sequence ID" value="NZ_JAGIOP010000002.1"/>
</dbReference>
<sequence>MTSLTAALQSPARSLPRRVKPLPNEVLDAYLSRLGDANGIDRYKLLTLLGGRDGSLRGGLSIAARISDRGIAFALPELRTPADLITYPELIGRPRAAYTGPACPQCASRHGIRNYFPRVWTTHDNVLCAKHGMWLNGPLFKTDTGRPAITLTGATKHDITLAHQRHQQLIIERGRQLTRQAIADAYTIMEHWNHWTLLPSVAERSCELELDPARRGASTVVRNAATYPEAVALATELTNSRHRRRLVSGPRHRVAYVYAEICMTTIGEFPLPHRAFEALHQWRQSLIERRDNPDAHEPMPEVEQLSTRM</sequence>
<organism evidence="2 3">
    <name type="scientific">Mycolicibacterium lutetiense</name>
    <dbReference type="NCBI Taxonomy" id="1641992"/>
    <lineage>
        <taxon>Bacteria</taxon>
        <taxon>Bacillati</taxon>
        <taxon>Actinomycetota</taxon>
        <taxon>Actinomycetes</taxon>
        <taxon>Mycobacteriales</taxon>
        <taxon>Mycobacteriaceae</taxon>
        <taxon>Mycolicibacterium</taxon>
    </lineage>
</organism>
<evidence type="ECO:0000256" key="1">
    <source>
        <dbReference type="SAM" id="MobiDB-lite"/>
    </source>
</evidence>
<evidence type="ECO:0008006" key="4">
    <source>
        <dbReference type="Google" id="ProtNLM"/>
    </source>
</evidence>
<accession>A0ABS4ZSD9</accession>
<dbReference type="Proteomes" id="UP000694460">
    <property type="component" value="Unassembled WGS sequence"/>
</dbReference>
<evidence type="ECO:0000313" key="3">
    <source>
        <dbReference type="Proteomes" id="UP000694460"/>
    </source>
</evidence>
<dbReference type="EMBL" id="JAGIOP010000002">
    <property type="protein sequence ID" value="MBP2452388.1"/>
    <property type="molecule type" value="Genomic_DNA"/>
</dbReference>
<feature type="compositionally biased region" description="Basic and acidic residues" evidence="1">
    <location>
        <begin position="289"/>
        <end position="299"/>
    </location>
</feature>
<protein>
    <recommendedName>
        <fullName evidence="4">TniQ protein</fullName>
    </recommendedName>
</protein>
<feature type="region of interest" description="Disordered" evidence="1">
    <location>
        <begin position="289"/>
        <end position="309"/>
    </location>
</feature>
<comment type="caution">
    <text evidence="2">The sequence shown here is derived from an EMBL/GenBank/DDBJ whole genome shotgun (WGS) entry which is preliminary data.</text>
</comment>